<dbReference type="Pfam" id="PF14714">
    <property type="entry name" value="KH_dom-like"/>
    <property type="match status" value="1"/>
</dbReference>
<keyword evidence="4 10" id="KW-0677">Repeat</keyword>
<dbReference type="NCBIfam" id="TIGR00231">
    <property type="entry name" value="small_GTP"/>
    <property type="match status" value="2"/>
</dbReference>
<dbReference type="InterPro" id="IPR015946">
    <property type="entry name" value="KH_dom-like_a/b"/>
</dbReference>
<dbReference type="InterPro" id="IPR016484">
    <property type="entry name" value="GTPase_Der"/>
</dbReference>
<dbReference type="AlphaFoldDB" id="A0A0E2Z531"/>
<dbReference type="FunFam" id="3.40.50.300:FF:000057">
    <property type="entry name" value="GTPase Der"/>
    <property type="match status" value="1"/>
</dbReference>
<dbReference type="CDD" id="cd01894">
    <property type="entry name" value="EngA1"/>
    <property type="match status" value="1"/>
</dbReference>
<dbReference type="CDD" id="cd01895">
    <property type="entry name" value="EngA2"/>
    <property type="match status" value="1"/>
</dbReference>
<keyword evidence="5 8" id="KW-0547">Nucleotide-binding</keyword>
<protein>
    <recommendedName>
        <fullName evidence="2 8">GTPase Der</fullName>
    </recommendedName>
    <alternativeName>
        <fullName evidence="7 8">GTP-binding protein EngA</fullName>
    </alternativeName>
</protein>
<evidence type="ECO:0000256" key="4">
    <source>
        <dbReference type="ARBA" id="ARBA00022737"/>
    </source>
</evidence>
<dbReference type="SUPFAM" id="SSF52540">
    <property type="entry name" value="P-loop containing nucleoside triphosphate hydrolases"/>
    <property type="match status" value="2"/>
</dbReference>
<comment type="function">
    <text evidence="8 10">GTPase that plays an essential role in the late steps of ribosome biogenesis.</text>
</comment>
<dbReference type="Gene3D" id="3.40.50.300">
    <property type="entry name" value="P-loop containing nucleotide triphosphate hydrolases"/>
    <property type="match status" value="2"/>
</dbReference>
<dbReference type="GO" id="GO:0043022">
    <property type="term" value="F:ribosome binding"/>
    <property type="evidence" value="ECO:0007669"/>
    <property type="project" value="TreeGrafter"/>
</dbReference>
<dbReference type="InterPro" id="IPR005225">
    <property type="entry name" value="Small_GTP-bd"/>
</dbReference>
<dbReference type="Proteomes" id="UP000028839">
    <property type="component" value="Unassembled WGS sequence"/>
</dbReference>
<gene>
    <name evidence="8" type="primary">der</name>
    <name evidence="12" type="ORF">IB75_04145</name>
</gene>
<dbReference type="Gene3D" id="3.30.300.20">
    <property type="match status" value="1"/>
</dbReference>
<evidence type="ECO:0000256" key="3">
    <source>
        <dbReference type="ARBA" id="ARBA00022517"/>
    </source>
</evidence>
<evidence type="ECO:0000256" key="9">
    <source>
        <dbReference type="PROSITE-ProRule" id="PRU01049"/>
    </source>
</evidence>
<dbReference type="FunFam" id="3.30.300.20:FF:000004">
    <property type="entry name" value="GTPase Der"/>
    <property type="match status" value="1"/>
</dbReference>
<dbReference type="InterPro" id="IPR032859">
    <property type="entry name" value="KH_dom-like"/>
</dbReference>
<dbReference type="InterPro" id="IPR006073">
    <property type="entry name" value="GTP-bd"/>
</dbReference>
<feature type="binding site" evidence="8">
    <location>
        <begin position="56"/>
        <end position="60"/>
    </location>
    <ligand>
        <name>GTP</name>
        <dbReference type="ChEBI" id="CHEBI:37565"/>
        <label>1</label>
    </ligand>
</feature>
<feature type="binding site" evidence="8">
    <location>
        <begin position="183"/>
        <end position="190"/>
    </location>
    <ligand>
        <name>GTP</name>
        <dbReference type="ChEBI" id="CHEBI:37565"/>
        <label>2</label>
    </ligand>
</feature>
<comment type="caution">
    <text evidence="12">The sequence shown here is derived from an EMBL/GenBank/DDBJ whole genome shotgun (WGS) entry which is preliminary data.</text>
</comment>
<evidence type="ECO:0000256" key="5">
    <source>
        <dbReference type="ARBA" id="ARBA00022741"/>
    </source>
</evidence>
<dbReference type="HAMAP" id="MF_00195">
    <property type="entry name" value="GTPase_Der"/>
    <property type="match status" value="1"/>
</dbReference>
<evidence type="ECO:0000313" key="13">
    <source>
        <dbReference type="Proteomes" id="UP000028839"/>
    </source>
</evidence>
<dbReference type="GO" id="GO:0005525">
    <property type="term" value="F:GTP binding"/>
    <property type="evidence" value="ECO:0007669"/>
    <property type="project" value="UniProtKB-UniRule"/>
</dbReference>
<evidence type="ECO:0000256" key="2">
    <source>
        <dbReference type="ARBA" id="ARBA00020953"/>
    </source>
</evidence>
<dbReference type="PANTHER" id="PTHR43834:SF6">
    <property type="entry name" value="GTPASE DER"/>
    <property type="match status" value="1"/>
</dbReference>
<dbReference type="PRINTS" id="PR00326">
    <property type="entry name" value="GTP1OBG"/>
</dbReference>
<dbReference type="FunFam" id="3.40.50.300:FF:000040">
    <property type="entry name" value="GTPase Der"/>
    <property type="match status" value="1"/>
</dbReference>
<dbReference type="EMBL" id="JPGN01000023">
    <property type="protein sequence ID" value="KFI20311.1"/>
    <property type="molecule type" value="Genomic_DNA"/>
</dbReference>
<comment type="similarity">
    <text evidence="1 8 9 10">Belongs to the TRAFAC class TrmE-Era-EngA-EngB-Septin-like GTPase superfamily. EngA (Der) GTPase family.</text>
</comment>
<dbReference type="GO" id="GO:0042254">
    <property type="term" value="P:ribosome biogenesis"/>
    <property type="evidence" value="ECO:0007669"/>
    <property type="project" value="UniProtKB-KW"/>
</dbReference>
<evidence type="ECO:0000313" key="12">
    <source>
        <dbReference type="EMBL" id="KFI20311.1"/>
    </source>
</evidence>
<dbReference type="HOGENOM" id="CLU_016077_5_1_6"/>
<dbReference type="InterPro" id="IPR027417">
    <property type="entry name" value="P-loop_NTPase"/>
</dbReference>
<accession>A0A0E2Z531</accession>
<reference evidence="12 13" key="1">
    <citation type="submission" date="2014-07" db="EMBL/GenBank/DDBJ databases">
        <title>Comparative analysis of Nitrosococcus oceani genome inventories of strains from Pacific and Atlantic gyres.</title>
        <authorList>
            <person name="Lim C.K."/>
            <person name="Wang L."/>
            <person name="Sayavedra-Soto L.A."/>
            <person name="Klotz M.G."/>
        </authorList>
    </citation>
    <scope>NUCLEOTIDE SEQUENCE [LARGE SCALE GENOMIC DNA]</scope>
    <source>
        <strain evidence="12 13">C-27</strain>
    </source>
</reference>
<feature type="domain" description="EngA-type G" evidence="11">
    <location>
        <begin position="177"/>
        <end position="350"/>
    </location>
</feature>
<evidence type="ECO:0000256" key="7">
    <source>
        <dbReference type="ARBA" id="ARBA00032345"/>
    </source>
</evidence>
<feature type="domain" description="EngA-type G" evidence="11">
    <location>
        <begin position="3"/>
        <end position="166"/>
    </location>
</feature>
<dbReference type="PROSITE" id="PS51712">
    <property type="entry name" value="G_ENGA"/>
    <property type="match status" value="2"/>
</dbReference>
<comment type="subunit">
    <text evidence="8">Associates with the 50S ribosomal subunit.</text>
</comment>
<dbReference type="PIRSF" id="PIRSF006485">
    <property type="entry name" value="GTP-binding_EngA"/>
    <property type="match status" value="1"/>
</dbReference>
<dbReference type="SMR" id="A0A0E2Z531"/>
<dbReference type="InterPro" id="IPR031166">
    <property type="entry name" value="G_ENGA"/>
</dbReference>
<feature type="binding site" evidence="8">
    <location>
        <begin position="230"/>
        <end position="234"/>
    </location>
    <ligand>
        <name>GTP</name>
        <dbReference type="ChEBI" id="CHEBI:37565"/>
        <label>2</label>
    </ligand>
</feature>
<evidence type="ECO:0000256" key="8">
    <source>
        <dbReference type="HAMAP-Rule" id="MF_00195"/>
    </source>
</evidence>
<keyword evidence="6 8" id="KW-0342">GTP-binding</keyword>
<evidence type="ECO:0000259" key="11">
    <source>
        <dbReference type="PROSITE" id="PS51712"/>
    </source>
</evidence>
<organism evidence="12 13">
    <name type="scientific">Nitrosococcus oceani C-27</name>
    <dbReference type="NCBI Taxonomy" id="314279"/>
    <lineage>
        <taxon>Bacteria</taxon>
        <taxon>Pseudomonadati</taxon>
        <taxon>Pseudomonadota</taxon>
        <taxon>Gammaproteobacteria</taxon>
        <taxon>Chromatiales</taxon>
        <taxon>Chromatiaceae</taxon>
        <taxon>Nitrosococcus</taxon>
    </lineage>
</organism>
<dbReference type="PANTHER" id="PTHR43834">
    <property type="entry name" value="GTPASE DER"/>
    <property type="match status" value="1"/>
</dbReference>
<feature type="binding site" evidence="8">
    <location>
        <begin position="9"/>
        <end position="16"/>
    </location>
    <ligand>
        <name>GTP</name>
        <dbReference type="ChEBI" id="CHEBI:37565"/>
        <label>1</label>
    </ligand>
</feature>
<evidence type="ECO:0000256" key="10">
    <source>
        <dbReference type="RuleBase" id="RU004481"/>
    </source>
</evidence>
<evidence type="ECO:0000256" key="6">
    <source>
        <dbReference type="ARBA" id="ARBA00023134"/>
    </source>
</evidence>
<dbReference type="OrthoDB" id="9805918at2"/>
<feature type="binding site" evidence="8">
    <location>
        <begin position="118"/>
        <end position="121"/>
    </location>
    <ligand>
        <name>GTP</name>
        <dbReference type="ChEBI" id="CHEBI:37565"/>
        <label>1</label>
    </ligand>
</feature>
<sequence>MNALVALVGRPNVGKSTLFNRLTRSRDALVVDQPGVTRDRKYGLAHYGEQSFFVVDTGGVMEQESGIGRLMRAQAQLAIEEADVIFFLVDGREGLSSLDEEIAAWLRCAQKPLKLVINKAEGRDGDLVASEFYRLGLGEPIIISAQQGQGVGRLLEALLTLLPVLEREESEIQAKGLQFAVIGRPNVGKSTLVNRILGEERVLSSEIPGTTRDSISIPFRHHGKDYTLVDTAGIRRRSRILDKVEKFSVIQSLQSIAIAQVVILVIDAHDSVVEQDLHLAGVILESGKGVVIAVNKWDGLPLEQRQRVKTDLDRRLPFLVFARIHFISALHGSGVGDLFPSIDEAYQSANSHLPTGELNRALLAAVEKYPPPVVKGRRIKLRYAHQGGQNPPKIIIHGNQAEAVSANYRRYLINYFRNAFGLMGTPIALEFRTVKNPFKGRANILTQRQQQKRKRLVRFRKGRD</sequence>
<name>A0A0E2Z531_9GAMM</name>
<feature type="binding site" evidence="8">
    <location>
        <begin position="295"/>
        <end position="298"/>
    </location>
    <ligand>
        <name>GTP</name>
        <dbReference type="ChEBI" id="CHEBI:37565"/>
        <label>2</label>
    </ligand>
</feature>
<keyword evidence="3 8" id="KW-0690">Ribosome biogenesis</keyword>
<dbReference type="NCBIfam" id="TIGR03594">
    <property type="entry name" value="GTPase_EngA"/>
    <property type="match status" value="1"/>
</dbReference>
<proteinExistence type="inferred from homology"/>
<evidence type="ECO:0000256" key="1">
    <source>
        <dbReference type="ARBA" id="ARBA00008279"/>
    </source>
</evidence>
<dbReference type="Pfam" id="PF01926">
    <property type="entry name" value="MMR_HSR1"/>
    <property type="match status" value="2"/>
</dbReference>